<dbReference type="AlphaFoldDB" id="A0A8C2YP22"/>
<dbReference type="Proteomes" id="UP000694398">
    <property type="component" value="Unassembled WGS sequence"/>
</dbReference>
<protein>
    <submittedName>
        <fullName evidence="5">Coiled-coil domain containing 166</fullName>
    </submittedName>
</protein>
<accession>A0A8C2YP22</accession>
<dbReference type="PANTHER" id="PTHR14845:SF4">
    <property type="entry name" value="COILED-COIL DOMAIN-CONTAINING PROTEIN 166"/>
    <property type="match status" value="1"/>
</dbReference>
<dbReference type="OMA" id="HHTRRQL"/>
<feature type="region of interest" description="Disordered" evidence="3">
    <location>
        <begin position="273"/>
        <end position="347"/>
    </location>
</feature>
<gene>
    <name evidence="5" type="primary">CCDC166</name>
</gene>
<feature type="compositionally biased region" description="Pro residues" evidence="3">
    <location>
        <begin position="274"/>
        <end position="285"/>
    </location>
</feature>
<dbReference type="PANTHER" id="PTHR14845">
    <property type="entry name" value="COILED-COIL DOMAIN-CONTAINING 166"/>
    <property type="match status" value="1"/>
</dbReference>
<name>A0A8C2YP22_CHILA</name>
<feature type="region of interest" description="Disordered" evidence="3">
    <location>
        <begin position="368"/>
        <end position="445"/>
    </location>
</feature>
<organism evidence="5 6">
    <name type="scientific">Chinchilla lanigera</name>
    <name type="common">Long-tailed chinchilla</name>
    <name type="synonym">Chinchilla villidera</name>
    <dbReference type="NCBI Taxonomy" id="34839"/>
    <lineage>
        <taxon>Eukaryota</taxon>
        <taxon>Metazoa</taxon>
        <taxon>Chordata</taxon>
        <taxon>Craniata</taxon>
        <taxon>Vertebrata</taxon>
        <taxon>Euteleostomi</taxon>
        <taxon>Mammalia</taxon>
        <taxon>Eutheria</taxon>
        <taxon>Euarchontoglires</taxon>
        <taxon>Glires</taxon>
        <taxon>Rodentia</taxon>
        <taxon>Hystricomorpha</taxon>
        <taxon>Chinchillidae</taxon>
        <taxon>Chinchilla</taxon>
    </lineage>
</organism>
<reference evidence="5" key="2">
    <citation type="submission" date="2025-09" db="UniProtKB">
        <authorList>
            <consortium name="Ensembl"/>
        </authorList>
    </citation>
    <scope>IDENTIFICATION</scope>
</reference>
<evidence type="ECO:0000313" key="5">
    <source>
        <dbReference type="Ensembl" id="ENSCLAP00000012818.1"/>
    </source>
</evidence>
<evidence type="ECO:0000256" key="1">
    <source>
        <dbReference type="ARBA" id="ARBA00023054"/>
    </source>
</evidence>
<dbReference type="Pfam" id="PF14988">
    <property type="entry name" value="DUF4515"/>
    <property type="match status" value="1"/>
</dbReference>
<keyword evidence="1 2" id="KW-0175">Coiled coil</keyword>
<evidence type="ECO:0000259" key="4">
    <source>
        <dbReference type="Pfam" id="PF14988"/>
    </source>
</evidence>
<dbReference type="InterPro" id="IPR032777">
    <property type="entry name" value="DUF4515"/>
</dbReference>
<reference evidence="5" key="1">
    <citation type="submission" date="2025-08" db="UniProtKB">
        <authorList>
            <consortium name="Ensembl"/>
        </authorList>
    </citation>
    <scope>IDENTIFICATION</scope>
</reference>
<dbReference type="Ensembl" id="ENSCLAT00000012966.1">
    <property type="protein sequence ID" value="ENSCLAP00000012818.1"/>
    <property type="gene ID" value="ENSCLAG00000008849.1"/>
</dbReference>
<evidence type="ECO:0000313" key="6">
    <source>
        <dbReference type="Proteomes" id="UP000694398"/>
    </source>
</evidence>
<evidence type="ECO:0000256" key="2">
    <source>
        <dbReference type="SAM" id="Coils"/>
    </source>
</evidence>
<proteinExistence type="predicted"/>
<evidence type="ECO:0000256" key="3">
    <source>
        <dbReference type="SAM" id="MobiDB-lite"/>
    </source>
</evidence>
<feature type="region of interest" description="Disordered" evidence="3">
    <location>
        <begin position="1"/>
        <end position="28"/>
    </location>
</feature>
<keyword evidence="6" id="KW-1185">Reference proteome</keyword>
<feature type="compositionally biased region" description="Polar residues" evidence="3">
    <location>
        <begin position="368"/>
        <end position="382"/>
    </location>
</feature>
<dbReference type="GeneTree" id="ENSGT00940000154427"/>
<feature type="domain" description="DUF4515" evidence="4">
    <location>
        <begin position="69"/>
        <end position="255"/>
    </location>
</feature>
<sequence length="445" mass="49748">MTPKKKRGPTSGRRAAGEGAEPPPSERFQYLQREYTLLSEQLEACEERVDRVLRENAFLDSEAQRLREENRLYASYVSAHAQRCAQAIVGLDQQNRVDLEQIQGQRAELASLYRGREDGVRTQLLDMEARAAQMVQQVQELQPYKELQLEQLARIRTLERELLHMRVEHTQLLHREKKRFLEDKAAFEREARQSVQSLARRAERDAARALLVHTQAIKADNGRLRQELLRLLHRAQLLRDTRYQLLQQREQLRLEHKDTRSLVRVHSWLRRGPEGPPLWQPPAPSQPSSRPGSFASRDPSRAASMVPPGARSRAVSQVPWMVSSRTASRVPSLRSRATSQVQSLSSGLESLVLTRTASRVPSLTQSNSGFQIASQTPSTLSPKLSREGSGISPRTSFPDTSQNTVPSGKSDPKLPSGLAQGAASLSPQSEGVDSVAAPEVAPGQA</sequence>
<feature type="compositionally biased region" description="Polar residues" evidence="3">
    <location>
        <begin position="392"/>
        <end position="407"/>
    </location>
</feature>
<feature type="coiled-coil region" evidence="2">
    <location>
        <begin position="28"/>
        <end position="69"/>
    </location>
</feature>
<feature type="compositionally biased region" description="Polar residues" evidence="3">
    <location>
        <begin position="323"/>
        <end position="347"/>
    </location>
</feature>